<feature type="transmembrane region" description="Helical" evidence="1">
    <location>
        <begin position="192"/>
        <end position="214"/>
    </location>
</feature>
<dbReference type="EMBL" id="BGPR01021553">
    <property type="protein sequence ID" value="GBN86956.1"/>
    <property type="molecule type" value="Genomic_DNA"/>
</dbReference>
<name>A0A4Y2SH77_ARAVE</name>
<evidence type="ECO:0000313" key="3">
    <source>
        <dbReference type="Proteomes" id="UP000499080"/>
    </source>
</evidence>
<comment type="caution">
    <text evidence="2">The sequence shown here is derived from an EMBL/GenBank/DDBJ whole genome shotgun (WGS) entry which is preliminary data.</text>
</comment>
<keyword evidence="1" id="KW-0812">Transmembrane</keyword>
<feature type="non-terminal residue" evidence="2">
    <location>
        <position position="1"/>
    </location>
</feature>
<protein>
    <submittedName>
        <fullName evidence="2">Uncharacterized protein</fullName>
    </submittedName>
</protein>
<proteinExistence type="predicted"/>
<keyword evidence="3" id="KW-1185">Reference proteome</keyword>
<organism evidence="2 3">
    <name type="scientific">Araneus ventricosus</name>
    <name type="common">Orbweaver spider</name>
    <name type="synonym">Epeira ventricosa</name>
    <dbReference type="NCBI Taxonomy" id="182803"/>
    <lineage>
        <taxon>Eukaryota</taxon>
        <taxon>Metazoa</taxon>
        <taxon>Ecdysozoa</taxon>
        <taxon>Arthropoda</taxon>
        <taxon>Chelicerata</taxon>
        <taxon>Arachnida</taxon>
        <taxon>Araneae</taxon>
        <taxon>Araneomorphae</taxon>
        <taxon>Entelegynae</taxon>
        <taxon>Araneoidea</taxon>
        <taxon>Araneidae</taxon>
        <taxon>Araneus</taxon>
    </lineage>
</organism>
<dbReference type="OrthoDB" id="6436172at2759"/>
<dbReference type="Proteomes" id="UP000499080">
    <property type="component" value="Unassembled WGS sequence"/>
</dbReference>
<sequence>QGPLYSSPAACCNCGLLVCCTIDTAPPPIVKNISGWLIDDLHISNFIVEPHSSHNSLAIVVLVAIFPAVPLRWTRKLSAVTDEKEQSEEESEVPSFDIKKVENVDPPEINPEHFMLRAFLQQVEQKTNEFCDHFDNQFDGLTDLPDETDSADEICENIQTKILSYVQNSAVGKYLYSPVIQELWQQNNTSTLARYFCSTILAFVALCFLLSLILPCIGINLSLDFAKDIYDTLISLIIFCYPHQSSI</sequence>
<gene>
    <name evidence="2" type="ORF">AVEN_54024_1</name>
</gene>
<evidence type="ECO:0000313" key="2">
    <source>
        <dbReference type="EMBL" id="GBN86956.1"/>
    </source>
</evidence>
<accession>A0A4Y2SH77</accession>
<reference evidence="2 3" key="1">
    <citation type="journal article" date="2019" name="Sci. Rep.">
        <title>Orb-weaving spider Araneus ventricosus genome elucidates the spidroin gene catalogue.</title>
        <authorList>
            <person name="Kono N."/>
            <person name="Nakamura H."/>
            <person name="Ohtoshi R."/>
            <person name="Moran D.A.P."/>
            <person name="Shinohara A."/>
            <person name="Yoshida Y."/>
            <person name="Fujiwara M."/>
            <person name="Mori M."/>
            <person name="Tomita M."/>
            <person name="Arakawa K."/>
        </authorList>
    </citation>
    <scope>NUCLEOTIDE SEQUENCE [LARGE SCALE GENOMIC DNA]</scope>
</reference>
<dbReference type="AlphaFoldDB" id="A0A4Y2SH77"/>
<evidence type="ECO:0000256" key="1">
    <source>
        <dbReference type="SAM" id="Phobius"/>
    </source>
</evidence>
<keyword evidence="1" id="KW-0472">Membrane</keyword>
<keyword evidence="1" id="KW-1133">Transmembrane helix</keyword>